<dbReference type="GO" id="GO:0004648">
    <property type="term" value="F:O-phospho-L-serine:2-oxoglutarate aminotransferase activity"/>
    <property type="evidence" value="ECO:0007669"/>
    <property type="project" value="UniProtKB-EC"/>
</dbReference>
<keyword evidence="14" id="KW-1185">Reference proteome</keyword>
<dbReference type="InterPro" id="IPR015421">
    <property type="entry name" value="PyrdxlP-dep_Trfase_major"/>
</dbReference>
<dbReference type="PIRSF" id="PIRSF000525">
    <property type="entry name" value="SerC"/>
    <property type="match status" value="1"/>
</dbReference>
<comment type="caution">
    <text evidence="13">The sequence shown here is derived from an EMBL/GenBank/DDBJ whole genome shotgun (WGS) entry which is preliminary data.</text>
</comment>
<dbReference type="SUPFAM" id="SSF53383">
    <property type="entry name" value="PLP-dependent transferases"/>
    <property type="match status" value="1"/>
</dbReference>
<keyword evidence="6" id="KW-0028">Amino-acid biosynthesis</keyword>
<evidence type="ECO:0000256" key="2">
    <source>
        <dbReference type="ARBA" id="ARBA00005099"/>
    </source>
</evidence>
<evidence type="ECO:0000256" key="5">
    <source>
        <dbReference type="ARBA" id="ARBA00022576"/>
    </source>
</evidence>
<evidence type="ECO:0000256" key="9">
    <source>
        <dbReference type="ARBA" id="ARBA00023299"/>
    </source>
</evidence>
<evidence type="ECO:0000256" key="6">
    <source>
        <dbReference type="ARBA" id="ARBA00022605"/>
    </source>
</evidence>
<comment type="pathway">
    <text evidence="2">Amino-acid biosynthesis; L-serine biosynthesis; L-serine from 3-phospho-D-glycerate: step 2/3.</text>
</comment>
<dbReference type="Proteomes" id="UP000663828">
    <property type="component" value="Unassembled WGS sequence"/>
</dbReference>
<comment type="catalytic activity">
    <reaction evidence="10">
        <text>4-(phosphooxy)-L-threonine + 2-oxoglutarate = (R)-3-hydroxy-2-oxo-4-phosphooxybutanoate + L-glutamate</text>
        <dbReference type="Rhea" id="RHEA:16573"/>
        <dbReference type="ChEBI" id="CHEBI:16810"/>
        <dbReference type="ChEBI" id="CHEBI:29985"/>
        <dbReference type="ChEBI" id="CHEBI:58452"/>
        <dbReference type="ChEBI" id="CHEBI:58538"/>
        <dbReference type="EC" id="2.6.1.52"/>
    </reaction>
</comment>
<dbReference type="Pfam" id="PF00266">
    <property type="entry name" value="Aminotran_5"/>
    <property type="match status" value="1"/>
</dbReference>
<keyword evidence="8" id="KW-0663">Pyridoxal phosphate</keyword>
<evidence type="ECO:0000313" key="13">
    <source>
        <dbReference type="EMBL" id="CAF1153831.1"/>
    </source>
</evidence>
<comment type="similarity">
    <text evidence="3">Belongs to the class-V pyridoxal-phosphate-dependent aminotransferase family. SerC subfamily.</text>
</comment>
<dbReference type="GO" id="GO:0030170">
    <property type="term" value="F:pyridoxal phosphate binding"/>
    <property type="evidence" value="ECO:0007669"/>
    <property type="project" value="TreeGrafter"/>
</dbReference>
<dbReference type="PANTHER" id="PTHR43247:SF1">
    <property type="entry name" value="PHOSPHOSERINE AMINOTRANSFERASE"/>
    <property type="match status" value="1"/>
</dbReference>
<keyword evidence="9" id="KW-0718">Serine biosynthesis</keyword>
<dbReference type="InterPro" id="IPR000192">
    <property type="entry name" value="Aminotrans_V_dom"/>
</dbReference>
<feature type="domain" description="Aminotransferase class V" evidence="12">
    <location>
        <begin position="16"/>
        <end position="368"/>
    </location>
</feature>
<evidence type="ECO:0000256" key="11">
    <source>
        <dbReference type="ARBA" id="ARBA00049007"/>
    </source>
</evidence>
<dbReference type="EC" id="2.6.1.52" evidence="4"/>
<sequence>MSSNEYTNGNSARKVNFGAGPAQLPVEVLETIQNEFLNFNGSGSNVMELSHRSSAFAKIIQEAERDIREILTIPDSYAVLFLQGGATAQFSAVALNFLNLKPSKTADYLVTGYWSEKAAKEAEKFGKINWVVPKSSKYQGVPAEDTWKLSEEPSYFYYCANETIHGVEIENIPAVVPKDVPIVCDMSSNFLTRPFDVTKYAVIFASAQKNFGASGLVLVILRKDLVENNTNKSIPIILDYKVQIANESMYNTPPTFSIYVANKMFAWTKAQGGLKALNQQSASKSSLVYETIDESNGFYVNSVEKNYRSRVNIPLRIVTNGTTNETLEALFFAEAVKSNMFELKGHRAVGGIRISLYNGITVEETEKLANFMRTFQAKNNSVE</sequence>
<dbReference type="UniPathway" id="UPA00244">
    <property type="reaction ID" value="UER00311"/>
</dbReference>
<proteinExistence type="inferred from homology"/>
<evidence type="ECO:0000256" key="3">
    <source>
        <dbReference type="ARBA" id="ARBA00006904"/>
    </source>
</evidence>
<evidence type="ECO:0000256" key="4">
    <source>
        <dbReference type="ARBA" id="ARBA00013030"/>
    </source>
</evidence>
<protein>
    <recommendedName>
        <fullName evidence="4">phosphoserine transaminase</fullName>
        <ecNumber evidence="4">2.6.1.52</ecNumber>
    </recommendedName>
</protein>
<evidence type="ECO:0000256" key="1">
    <source>
        <dbReference type="ARBA" id="ARBA00001933"/>
    </source>
</evidence>
<accession>A0A814SYG8</accession>
<keyword evidence="7" id="KW-0808">Transferase</keyword>
<dbReference type="AlphaFoldDB" id="A0A814SYG8"/>
<dbReference type="NCBIfam" id="TIGR01364">
    <property type="entry name" value="serC_1"/>
    <property type="match status" value="1"/>
</dbReference>
<dbReference type="FunFam" id="3.90.1150.10:FF:000006">
    <property type="entry name" value="Phosphoserine aminotransferase"/>
    <property type="match status" value="1"/>
</dbReference>
<dbReference type="GO" id="GO:0005737">
    <property type="term" value="C:cytoplasm"/>
    <property type="evidence" value="ECO:0007669"/>
    <property type="project" value="TreeGrafter"/>
</dbReference>
<name>A0A814SYG8_ADIRI</name>
<dbReference type="UniPathway" id="UPA00135">
    <property type="reaction ID" value="UER00197"/>
</dbReference>
<gene>
    <name evidence="13" type="ORF">XAT740_LOCUS21098</name>
</gene>
<dbReference type="InterPro" id="IPR015424">
    <property type="entry name" value="PyrdxlP-dep_Trfase"/>
</dbReference>
<keyword evidence="5" id="KW-0032">Aminotransferase</keyword>
<organism evidence="13 14">
    <name type="scientific">Adineta ricciae</name>
    <name type="common">Rotifer</name>
    <dbReference type="NCBI Taxonomy" id="249248"/>
    <lineage>
        <taxon>Eukaryota</taxon>
        <taxon>Metazoa</taxon>
        <taxon>Spiralia</taxon>
        <taxon>Gnathifera</taxon>
        <taxon>Rotifera</taxon>
        <taxon>Eurotatoria</taxon>
        <taxon>Bdelloidea</taxon>
        <taxon>Adinetida</taxon>
        <taxon>Adinetidae</taxon>
        <taxon>Adineta</taxon>
    </lineage>
</organism>
<dbReference type="EMBL" id="CAJNOR010001501">
    <property type="protein sequence ID" value="CAF1153831.1"/>
    <property type="molecule type" value="Genomic_DNA"/>
</dbReference>
<dbReference type="InterPro" id="IPR015422">
    <property type="entry name" value="PyrdxlP-dep_Trfase_small"/>
</dbReference>
<dbReference type="Gene3D" id="3.90.1150.10">
    <property type="entry name" value="Aspartate Aminotransferase, domain 1"/>
    <property type="match status" value="1"/>
</dbReference>
<evidence type="ECO:0000259" key="12">
    <source>
        <dbReference type="Pfam" id="PF00266"/>
    </source>
</evidence>
<dbReference type="FunFam" id="3.40.640.10:FF:000010">
    <property type="entry name" value="Phosphoserine aminotransferase"/>
    <property type="match status" value="1"/>
</dbReference>
<evidence type="ECO:0000256" key="10">
    <source>
        <dbReference type="ARBA" id="ARBA00047630"/>
    </source>
</evidence>
<comment type="cofactor">
    <cofactor evidence="1">
        <name>pyridoxal 5'-phosphate</name>
        <dbReference type="ChEBI" id="CHEBI:597326"/>
    </cofactor>
</comment>
<dbReference type="InterPro" id="IPR022278">
    <property type="entry name" value="Pser_aminoTfrase"/>
</dbReference>
<dbReference type="HAMAP" id="MF_00160">
    <property type="entry name" value="SerC_aminotrans_5"/>
    <property type="match status" value="1"/>
</dbReference>
<evidence type="ECO:0000313" key="14">
    <source>
        <dbReference type="Proteomes" id="UP000663828"/>
    </source>
</evidence>
<reference evidence="13" key="1">
    <citation type="submission" date="2021-02" db="EMBL/GenBank/DDBJ databases">
        <authorList>
            <person name="Nowell W R."/>
        </authorList>
    </citation>
    <scope>NUCLEOTIDE SEQUENCE</scope>
</reference>
<dbReference type="Gene3D" id="3.40.640.10">
    <property type="entry name" value="Type I PLP-dependent aspartate aminotransferase-like (Major domain)"/>
    <property type="match status" value="1"/>
</dbReference>
<comment type="catalytic activity">
    <reaction evidence="11">
        <text>O-phospho-L-serine + 2-oxoglutarate = 3-phosphooxypyruvate + L-glutamate</text>
        <dbReference type="Rhea" id="RHEA:14329"/>
        <dbReference type="ChEBI" id="CHEBI:16810"/>
        <dbReference type="ChEBI" id="CHEBI:18110"/>
        <dbReference type="ChEBI" id="CHEBI:29985"/>
        <dbReference type="ChEBI" id="CHEBI:57524"/>
        <dbReference type="EC" id="2.6.1.52"/>
    </reaction>
</comment>
<dbReference type="GO" id="GO:0006564">
    <property type="term" value="P:L-serine biosynthetic process"/>
    <property type="evidence" value="ECO:0007669"/>
    <property type="project" value="UniProtKB-KW"/>
</dbReference>
<evidence type="ECO:0000256" key="8">
    <source>
        <dbReference type="ARBA" id="ARBA00022898"/>
    </source>
</evidence>
<evidence type="ECO:0000256" key="7">
    <source>
        <dbReference type="ARBA" id="ARBA00022679"/>
    </source>
</evidence>
<dbReference type="PANTHER" id="PTHR43247">
    <property type="entry name" value="PHOSPHOSERINE AMINOTRANSFERASE"/>
    <property type="match status" value="1"/>
</dbReference>
<dbReference type="NCBIfam" id="NF003764">
    <property type="entry name" value="PRK05355.1"/>
    <property type="match status" value="1"/>
</dbReference>